<dbReference type="SUPFAM" id="SSF161084">
    <property type="entry name" value="MAPEG domain-like"/>
    <property type="match status" value="1"/>
</dbReference>
<feature type="transmembrane region" description="Helical" evidence="5">
    <location>
        <begin position="75"/>
        <end position="96"/>
    </location>
</feature>
<evidence type="ECO:0000256" key="3">
    <source>
        <dbReference type="ARBA" id="ARBA00022989"/>
    </source>
</evidence>
<keyword evidence="3 5" id="KW-1133">Transmembrane helix</keyword>
<accession>A0ABQ1GVR2</accession>
<proteinExistence type="predicted"/>
<reference evidence="7" key="1">
    <citation type="journal article" date="2019" name="Int. J. Syst. Evol. Microbiol.">
        <title>The Global Catalogue of Microorganisms (GCM) 10K type strain sequencing project: providing services to taxonomists for standard genome sequencing and annotation.</title>
        <authorList>
            <consortium name="The Broad Institute Genomics Platform"/>
            <consortium name="The Broad Institute Genome Sequencing Center for Infectious Disease"/>
            <person name="Wu L."/>
            <person name="Ma J."/>
        </authorList>
    </citation>
    <scope>NUCLEOTIDE SEQUENCE [LARGE SCALE GENOMIC DNA]</scope>
    <source>
        <strain evidence="7">CGMCC 1.10106</strain>
    </source>
</reference>
<keyword evidence="7" id="KW-1185">Reference proteome</keyword>
<gene>
    <name evidence="6" type="ORF">GCM10011395_21520</name>
</gene>
<evidence type="ECO:0000256" key="5">
    <source>
        <dbReference type="SAM" id="Phobius"/>
    </source>
</evidence>
<feature type="transmembrane region" description="Helical" evidence="5">
    <location>
        <begin position="6"/>
        <end position="25"/>
    </location>
</feature>
<organism evidence="6 7">
    <name type="scientific">Sphingomonas psychrolutea</name>
    <dbReference type="NCBI Taxonomy" id="1259676"/>
    <lineage>
        <taxon>Bacteria</taxon>
        <taxon>Pseudomonadati</taxon>
        <taxon>Pseudomonadota</taxon>
        <taxon>Alphaproteobacteria</taxon>
        <taxon>Sphingomonadales</taxon>
        <taxon>Sphingomonadaceae</taxon>
        <taxon>Sphingomonas</taxon>
    </lineage>
</organism>
<evidence type="ECO:0000256" key="4">
    <source>
        <dbReference type="ARBA" id="ARBA00023136"/>
    </source>
</evidence>
<sequence length="132" mass="13774">MPLTITALTASALAILLVLLAILTIQQRMKYRVPFGDGEKQPLIAAIRAHANLAEYMPIGITLIALLEGGPHNPYILGGLAIVFVVTRLLNAIGLFAPPGPPGPARSIGIVGTLLVLLGLAVWLAARTLGLV</sequence>
<dbReference type="Pfam" id="PF01124">
    <property type="entry name" value="MAPEG"/>
    <property type="match status" value="1"/>
</dbReference>
<name>A0ABQ1GVR2_9SPHN</name>
<evidence type="ECO:0000256" key="2">
    <source>
        <dbReference type="ARBA" id="ARBA00022692"/>
    </source>
</evidence>
<comment type="subcellular location">
    <subcellularLocation>
        <location evidence="1">Membrane</location>
    </subcellularLocation>
</comment>
<dbReference type="PANTHER" id="PTHR35814:SF1">
    <property type="entry name" value="GLUTATHIONE S-TRANSFERASE-RELATED"/>
    <property type="match status" value="1"/>
</dbReference>
<evidence type="ECO:0000256" key="1">
    <source>
        <dbReference type="ARBA" id="ARBA00004370"/>
    </source>
</evidence>
<dbReference type="Proteomes" id="UP000618591">
    <property type="component" value="Unassembled WGS sequence"/>
</dbReference>
<evidence type="ECO:0000313" key="7">
    <source>
        <dbReference type="Proteomes" id="UP000618591"/>
    </source>
</evidence>
<dbReference type="EMBL" id="BMDW01000012">
    <property type="protein sequence ID" value="GGA50870.1"/>
    <property type="molecule type" value="Genomic_DNA"/>
</dbReference>
<keyword evidence="2 5" id="KW-0812">Transmembrane</keyword>
<dbReference type="RefSeq" id="WP_188447316.1">
    <property type="nucleotide sequence ID" value="NZ_BMDW01000012.1"/>
</dbReference>
<feature type="transmembrane region" description="Helical" evidence="5">
    <location>
        <begin position="108"/>
        <end position="126"/>
    </location>
</feature>
<dbReference type="Gene3D" id="1.20.120.550">
    <property type="entry name" value="Membrane associated eicosanoid/glutathione metabolism-like domain"/>
    <property type="match status" value="1"/>
</dbReference>
<evidence type="ECO:0008006" key="8">
    <source>
        <dbReference type="Google" id="ProtNLM"/>
    </source>
</evidence>
<evidence type="ECO:0000313" key="6">
    <source>
        <dbReference type="EMBL" id="GGA50870.1"/>
    </source>
</evidence>
<keyword evidence="4 5" id="KW-0472">Membrane</keyword>
<protein>
    <recommendedName>
        <fullName evidence="8">MAPEG family protein</fullName>
    </recommendedName>
</protein>
<comment type="caution">
    <text evidence="6">The sequence shown here is derived from an EMBL/GenBank/DDBJ whole genome shotgun (WGS) entry which is preliminary data.</text>
</comment>
<dbReference type="InterPro" id="IPR001129">
    <property type="entry name" value="Membr-assoc_MAPEG"/>
</dbReference>
<dbReference type="PANTHER" id="PTHR35814">
    <property type="match status" value="1"/>
</dbReference>
<dbReference type="InterPro" id="IPR023352">
    <property type="entry name" value="MAPEG-like_dom_sf"/>
</dbReference>